<dbReference type="Gene3D" id="2.60.40.3620">
    <property type="match status" value="2"/>
</dbReference>
<keyword evidence="1" id="KW-0732">Signal</keyword>
<feature type="domain" description="SusE outer membrane protein" evidence="2">
    <location>
        <begin position="142"/>
        <end position="235"/>
    </location>
</feature>
<evidence type="ECO:0000256" key="1">
    <source>
        <dbReference type="SAM" id="SignalP"/>
    </source>
</evidence>
<protein>
    <recommendedName>
        <fullName evidence="6">SusE outer membrane protein domain-containing protein</fullName>
    </recommendedName>
</protein>
<dbReference type="AlphaFoldDB" id="A0A4P6ZGX8"/>
<organism evidence="4 5">
    <name type="scientific">Chryseobacterium salivictor</name>
    <dbReference type="NCBI Taxonomy" id="2547600"/>
    <lineage>
        <taxon>Bacteria</taxon>
        <taxon>Pseudomonadati</taxon>
        <taxon>Bacteroidota</taxon>
        <taxon>Flavobacteriia</taxon>
        <taxon>Flavobacteriales</taxon>
        <taxon>Weeksellaceae</taxon>
        <taxon>Chryseobacterium group</taxon>
        <taxon>Chryseobacterium</taxon>
    </lineage>
</organism>
<name>A0A4P6ZGX8_9FLAO</name>
<dbReference type="Pfam" id="PF14292">
    <property type="entry name" value="SusE"/>
    <property type="match status" value="2"/>
</dbReference>
<accession>A0A4P6ZGX8</accession>
<dbReference type="RefSeq" id="WP_133440071.1">
    <property type="nucleotide sequence ID" value="NZ_CP037954.1"/>
</dbReference>
<dbReference type="Pfam" id="PF16411">
    <property type="entry name" value="SusF_SusE"/>
    <property type="match status" value="1"/>
</dbReference>
<feature type="domain" description="Outer membrane protein SusF/SusE-like C-terminal" evidence="3">
    <location>
        <begin position="380"/>
        <end position="473"/>
    </location>
</feature>
<evidence type="ECO:0000313" key="5">
    <source>
        <dbReference type="Proteomes" id="UP000294419"/>
    </source>
</evidence>
<proteinExistence type="predicted"/>
<dbReference type="GO" id="GO:0030246">
    <property type="term" value="F:carbohydrate binding"/>
    <property type="evidence" value="ECO:0007669"/>
    <property type="project" value="InterPro"/>
</dbReference>
<evidence type="ECO:0000259" key="3">
    <source>
        <dbReference type="Pfam" id="PF16411"/>
    </source>
</evidence>
<evidence type="ECO:0000313" key="4">
    <source>
        <dbReference type="EMBL" id="QBO58655.1"/>
    </source>
</evidence>
<feature type="signal peptide" evidence="1">
    <location>
        <begin position="1"/>
        <end position="22"/>
    </location>
</feature>
<dbReference type="InterPro" id="IPR032187">
    <property type="entry name" value="SusF/SusE-like_C"/>
</dbReference>
<dbReference type="KEGG" id="csal:NBC122_01840"/>
<evidence type="ECO:0000259" key="2">
    <source>
        <dbReference type="Pfam" id="PF14292"/>
    </source>
</evidence>
<dbReference type="SUPFAM" id="SSF49452">
    <property type="entry name" value="Starch-binding domain-like"/>
    <property type="match status" value="1"/>
</dbReference>
<dbReference type="Proteomes" id="UP000294419">
    <property type="component" value="Chromosome"/>
</dbReference>
<keyword evidence="5" id="KW-1185">Reference proteome</keyword>
<gene>
    <name evidence="4" type="ORF">NBC122_01840</name>
</gene>
<sequence>MKNILKLLMVFLLPLLLINACRDEADRDWTSPEPSFKLYDTTLGANTLYPSMENNPFILTWDNATTGSGSYSVVISATSDFKNKVELAKSETNTLKTTIGALNTAMLQAGLSPYLAQNAYIRIERGTQVSNAVSFSVTAYPTGKPVITNPTAGSALVLDATKPTVTATTFKWSDYTYGVNVSYNVEIAASGSTAFLLVGNVQNSKELAVSNFDLNELASKLSLPVNVASNVDVRVSATSESLGGVITKTSDVVTFKLTPYKPDFKALYLVGGGTAVRWDASKAQLLYQNQNISEIYTYLENNGEFRFLGQQDWNPINYSLNADGIKDGYKYFATWSSNLEKSGDENIKFLGNSGMYKITIDQNTKSITVTPSANPALPTNVYLVGSIQGWNAGAAIAMDQVGDGEFEYTIAIPADGEFKFLGQQDWSGLEWGNIHAGGNSGYLGPNGDNNNIKYAGTGGLYKITANIKMGTYKVTPL</sequence>
<dbReference type="InterPro" id="IPR025970">
    <property type="entry name" value="SusE"/>
</dbReference>
<evidence type="ECO:0008006" key="6">
    <source>
        <dbReference type="Google" id="ProtNLM"/>
    </source>
</evidence>
<dbReference type="EMBL" id="CP037954">
    <property type="protein sequence ID" value="QBO58655.1"/>
    <property type="molecule type" value="Genomic_DNA"/>
</dbReference>
<feature type="domain" description="SusE outer membrane protein" evidence="2">
    <location>
        <begin position="28"/>
        <end position="123"/>
    </location>
</feature>
<dbReference type="OrthoDB" id="975117at2"/>
<reference evidence="4 5" key="1">
    <citation type="submission" date="2019-03" db="EMBL/GenBank/DDBJ databases">
        <authorList>
            <person name="Kim H."/>
            <person name="Yu S.-M."/>
        </authorList>
    </citation>
    <scope>NUCLEOTIDE SEQUENCE [LARGE SCALE GENOMIC DNA]</scope>
    <source>
        <strain evidence="4 5">NBC122</strain>
    </source>
</reference>
<feature type="chain" id="PRO_5020267902" description="SusE outer membrane protein domain-containing protein" evidence="1">
    <location>
        <begin position="23"/>
        <end position="477"/>
    </location>
</feature>
<dbReference type="InterPro" id="IPR013784">
    <property type="entry name" value="Carb-bd-like_fold"/>
</dbReference>